<name>A0ABX4KBZ8_NOSLI</name>
<proteinExistence type="predicted"/>
<evidence type="ECO:0000313" key="2">
    <source>
        <dbReference type="Proteomes" id="UP000222523"/>
    </source>
</evidence>
<comment type="caution">
    <text evidence="1">The sequence shown here is derived from an EMBL/GenBank/DDBJ whole genome shotgun (WGS) entry which is preliminary data.</text>
</comment>
<dbReference type="RefSeq" id="WP_099072422.1">
    <property type="nucleotide sequence ID" value="NZ_LAHC01000163.1"/>
</dbReference>
<protein>
    <submittedName>
        <fullName evidence="1">Uncharacterized protein</fullName>
    </submittedName>
</protein>
<organism evidence="1 2">
    <name type="scientific">Nostoc linckia z7</name>
    <dbReference type="NCBI Taxonomy" id="1628745"/>
    <lineage>
        <taxon>Bacteria</taxon>
        <taxon>Bacillati</taxon>
        <taxon>Cyanobacteriota</taxon>
        <taxon>Cyanophyceae</taxon>
        <taxon>Nostocales</taxon>
        <taxon>Nostocaceae</taxon>
        <taxon>Nostoc</taxon>
    </lineage>
</organism>
<gene>
    <name evidence="1" type="ORF">VF04_35045</name>
</gene>
<dbReference type="EMBL" id="LAHC01000163">
    <property type="protein sequence ID" value="PHJ87196.1"/>
    <property type="molecule type" value="Genomic_DNA"/>
</dbReference>
<evidence type="ECO:0000313" key="1">
    <source>
        <dbReference type="EMBL" id="PHJ87196.1"/>
    </source>
</evidence>
<keyword evidence="2" id="KW-1185">Reference proteome</keyword>
<dbReference type="Proteomes" id="UP000222523">
    <property type="component" value="Unassembled WGS sequence"/>
</dbReference>
<accession>A0ABX4KBZ8</accession>
<sequence>MSQAERKPKEGMKEGEVLPKDEVTVYGTAKSPMGTGKAYKVHSAVVQKLIDSGMATLEDPNANSKPSKEGK</sequence>
<reference evidence="1 2" key="1">
    <citation type="submission" date="2015-02" db="EMBL/GenBank/DDBJ databases">
        <title>Nostoc linckia genome annotation.</title>
        <authorList>
            <person name="Zhou Z."/>
        </authorList>
    </citation>
    <scope>NUCLEOTIDE SEQUENCE [LARGE SCALE GENOMIC DNA]</scope>
    <source>
        <strain evidence="2">z7</strain>
    </source>
</reference>